<gene>
    <name evidence="4" type="ORF">KVV02_003493</name>
</gene>
<keyword evidence="1" id="KW-0813">Transport</keyword>
<evidence type="ECO:0000256" key="1">
    <source>
        <dbReference type="RuleBase" id="RU365079"/>
    </source>
</evidence>
<dbReference type="AlphaFoldDB" id="A0A9P8A7Y5"/>
<accession>A0A9P8A7Y5</accession>
<proteinExistence type="inferred from homology"/>
<evidence type="ECO:0000259" key="3">
    <source>
        <dbReference type="PROSITE" id="PS50969"/>
    </source>
</evidence>
<comment type="subcellular location">
    <subcellularLocation>
        <location evidence="1">Mitochondrion inner membrane</location>
        <topology evidence="1">Single-pass membrane protein</topology>
    </subcellularLocation>
</comment>
<protein>
    <recommendedName>
        <fullName evidence="1">Mitochondrial import inner membrane translocase subunit TIM50</fullName>
    </recommendedName>
</protein>
<keyword evidence="1" id="KW-0809">Transit peptide</keyword>
<dbReference type="EMBL" id="JAIFTL010000080">
    <property type="protein sequence ID" value="KAG9324014.1"/>
    <property type="molecule type" value="Genomic_DNA"/>
</dbReference>
<comment type="subunit">
    <text evidence="1">Component of the TIM23 complex.</text>
</comment>
<evidence type="ECO:0000256" key="2">
    <source>
        <dbReference type="SAM" id="MobiDB-lite"/>
    </source>
</evidence>
<dbReference type="SMART" id="SM00577">
    <property type="entry name" value="CPDc"/>
    <property type="match status" value="1"/>
</dbReference>
<dbReference type="InterPro" id="IPR004274">
    <property type="entry name" value="FCP1_dom"/>
</dbReference>
<keyword evidence="1" id="KW-0496">Mitochondrion</keyword>
<keyword evidence="1" id="KW-0653">Protein transport</keyword>
<dbReference type="Proteomes" id="UP000717515">
    <property type="component" value="Unassembled WGS sequence"/>
</dbReference>
<dbReference type="InterPro" id="IPR036412">
    <property type="entry name" value="HAD-like_sf"/>
</dbReference>
<dbReference type="InterPro" id="IPR050365">
    <property type="entry name" value="TIM50"/>
</dbReference>
<comment type="similarity">
    <text evidence="1">Belongs to the TIM50 family.</text>
</comment>
<dbReference type="PANTHER" id="PTHR12210">
    <property type="entry name" value="DULLARD PROTEIN PHOSPHATASE"/>
    <property type="match status" value="1"/>
</dbReference>
<sequence length="372" mass="41827">MPRPGLHGFSRLRRSTRSSLPFLIPASDSLHTSHSLSLQSIYYHISTTAITMSQERALSSTPASSKQASPTRRSVASGSIKNDQKQNKPSTSSSATAPGEAVFYDEATRTYYPSKPIRPITPSYTTVAAQTPVTLKEPRKILVILDLNGTLFYRNKSNKRSVTARPHLGKFLDFLFEHCRVMVWSSAQPHSVEAMLSFGFGDRVSRLDRVWTRDHFRLPAVDYARKVLTIKDLEYVWEGIEKEKKTAKKPDGDHPHHPKYAVQFDQTNTVLIDDSKHKSQLQPHNGLALMDFDQDLARAGTDNELLKVRAYLEKLIYQENVSAFMRLHPFDSTAPLERTASVKNTKTTTAAGEAALGDELDELTRRLEKSTI</sequence>
<evidence type="ECO:0000313" key="5">
    <source>
        <dbReference type="Proteomes" id="UP000717515"/>
    </source>
</evidence>
<keyword evidence="1" id="KW-0811">Translocation</keyword>
<dbReference type="PROSITE" id="PS50969">
    <property type="entry name" value="FCP1"/>
    <property type="match status" value="1"/>
</dbReference>
<feature type="domain" description="FCP1 homology" evidence="3">
    <location>
        <begin position="136"/>
        <end position="315"/>
    </location>
</feature>
<comment type="function">
    <text evidence="1">Essential component of the TIM23 complex, a complex that mediates the translocation of transit peptide-containing proteins across the mitochondrial inner membrane.</text>
</comment>
<dbReference type="GO" id="GO:0005744">
    <property type="term" value="C:TIM23 mitochondrial import inner membrane translocase complex"/>
    <property type="evidence" value="ECO:0007669"/>
    <property type="project" value="UniProtKB-UniRule"/>
</dbReference>
<dbReference type="SUPFAM" id="SSF56784">
    <property type="entry name" value="HAD-like"/>
    <property type="match status" value="1"/>
</dbReference>
<organism evidence="4 5">
    <name type="scientific">Mortierella alpina</name>
    <name type="common">Oleaginous fungus</name>
    <name type="synonym">Mortierella renispora</name>
    <dbReference type="NCBI Taxonomy" id="64518"/>
    <lineage>
        <taxon>Eukaryota</taxon>
        <taxon>Fungi</taxon>
        <taxon>Fungi incertae sedis</taxon>
        <taxon>Mucoromycota</taxon>
        <taxon>Mortierellomycotina</taxon>
        <taxon>Mortierellomycetes</taxon>
        <taxon>Mortierellales</taxon>
        <taxon>Mortierellaceae</taxon>
        <taxon>Mortierella</taxon>
    </lineage>
</organism>
<feature type="compositionally biased region" description="Polar residues" evidence="2">
    <location>
        <begin position="56"/>
        <end position="96"/>
    </location>
</feature>
<evidence type="ECO:0000313" key="4">
    <source>
        <dbReference type="EMBL" id="KAG9324014.1"/>
    </source>
</evidence>
<feature type="region of interest" description="Disordered" evidence="2">
    <location>
        <begin position="56"/>
        <end position="99"/>
    </location>
</feature>
<dbReference type="Pfam" id="PF03031">
    <property type="entry name" value="NIF"/>
    <property type="match status" value="1"/>
</dbReference>
<name>A0A9P8A7Y5_MORAP</name>
<dbReference type="GO" id="GO:0015031">
    <property type="term" value="P:protein transport"/>
    <property type="evidence" value="ECO:0007669"/>
    <property type="project" value="UniProtKB-KW"/>
</dbReference>
<comment type="caution">
    <text evidence="4">The sequence shown here is derived from an EMBL/GenBank/DDBJ whole genome shotgun (WGS) entry which is preliminary data.</text>
</comment>
<dbReference type="Gene3D" id="3.40.50.1000">
    <property type="entry name" value="HAD superfamily/HAD-like"/>
    <property type="match status" value="1"/>
</dbReference>
<reference evidence="4" key="1">
    <citation type="submission" date="2021-07" db="EMBL/GenBank/DDBJ databases">
        <title>Draft genome of Mortierella alpina, strain LL118, isolated from an aspen leaf litter sample.</title>
        <authorList>
            <person name="Yang S."/>
            <person name="Vinatzer B.A."/>
        </authorList>
    </citation>
    <scope>NUCLEOTIDE SEQUENCE</scope>
    <source>
        <strain evidence="4">LL118</strain>
    </source>
</reference>
<dbReference type="InterPro" id="IPR023214">
    <property type="entry name" value="HAD_sf"/>
</dbReference>